<organism evidence="1 2">
    <name type="scientific">Staphylococcus haemolyticus</name>
    <dbReference type="NCBI Taxonomy" id="1283"/>
    <lineage>
        <taxon>Bacteria</taxon>
        <taxon>Bacillati</taxon>
        <taxon>Bacillota</taxon>
        <taxon>Bacilli</taxon>
        <taxon>Bacillales</taxon>
        <taxon>Staphylococcaceae</taxon>
        <taxon>Staphylococcus</taxon>
    </lineage>
</organism>
<proteinExistence type="predicted"/>
<protein>
    <submittedName>
        <fullName evidence="1">Spore coat protein</fullName>
    </submittedName>
</protein>
<keyword evidence="1" id="KW-0167">Capsid protein</keyword>
<reference evidence="1 2" key="1">
    <citation type="submission" date="2019-07" db="EMBL/GenBank/DDBJ databases">
        <title>Genome Sequencing and Assembly of Staphylococcus haemolyticus SDA2.</title>
        <authorList>
            <person name="Emmons C.B."/>
            <person name="Park C."/>
            <person name="Sevigny J.L."/>
            <person name="Andam C."/>
        </authorList>
    </citation>
    <scope>NUCLEOTIDE SEQUENCE [LARGE SCALE GENOMIC DNA]</scope>
    <source>
        <strain evidence="1 2">SDA2</strain>
    </source>
</reference>
<sequence>MILKSLNHVLYYRPSNKITEYELLTKYNPKFINRKCNLIQNQINEMYYLNQSHMTCDEVRGVVAVSYPIDKLVEWIIENKENLQKYKDRSKVNINILKEIISKYSKSDQIAIMTYMNSNGRFRPTQLIDRLCEDIFERTNQKRGQRFKEQERKRILSIMRMRKPINTMNKTKGA</sequence>
<keyword evidence="1" id="KW-0946">Virion</keyword>
<accession>A0AB38PDV5</accession>
<dbReference type="RefSeq" id="WP_142837093.1">
    <property type="nucleotide sequence ID" value="NZ_VJMP01000007.1"/>
</dbReference>
<dbReference type="Proteomes" id="UP000316594">
    <property type="component" value="Unassembled WGS sequence"/>
</dbReference>
<comment type="caution">
    <text evidence="1">The sequence shown here is derived from an EMBL/GenBank/DDBJ whole genome shotgun (WGS) entry which is preliminary data.</text>
</comment>
<dbReference type="AlphaFoldDB" id="A0AB38PDV5"/>
<gene>
    <name evidence="1" type="ORF">FNL11_08900</name>
</gene>
<name>A0AB38PDV5_STAHA</name>
<evidence type="ECO:0000313" key="1">
    <source>
        <dbReference type="EMBL" id="TRL76958.1"/>
    </source>
</evidence>
<evidence type="ECO:0000313" key="2">
    <source>
        <dbReference type="Proteomes" id="UP000316594"/>
    </source>
</evidence>
<dbReference type="EMBL" id="VJMP01000007">
    <property type="protein sequence ID" value="TRL76958.1"/>
    <property type="molecule type" value="Genomic_DNA"/>
</dbReference>